<accession>A0A5B7I7A1</accession>
<gene>
    <name evidence="2" type="ORF">E2C01_072655</name>
</gene>
<sequence length="93" mass="9614">MAPCEALPAYHPAILRPESLTCGRGGGKVAPYHRRAEGREGGRECRRRGDEWQADDPVIEGVGGGAGGGGGGDVALERSDGRLQVGVGAHPRL</sequence>
<evidence type="ECO:0000256" key="1">
    <source>
        <dbReference type="SAM" id="MobiDB-lite"/>
    </source>
</evidence>
<dbReference type="AlphaFoldDB" id="A0A5B7I7A1"/>
<evidence type="ECO:0000313" key="2">
    <source>
        <dbReference type="EMBL" id="MPC78173.1"/>
    </source>
</evidence>
<dbReference type="EMBL" id="VSRR010047775">
    <property type="protein sequence ID" value="MPC78173.1"/>
    <property type="molecule type" value="Genomic_DNA"/>
</dbReference>
<dbReference type="Proteomes" id="UP000324222">
    <property type="component" value="Unassembled WGS sequence"/>
</dbReference>
<feature type="region of interest" description="Disordered" evidence="1">
    <location>
        <begin position="24"/>
        <end position="93"/>
    </location>
</feature>
<organism evidence="2 3">
    <name type="scientific">Portunus trituberculatus</name>
    <name type="common">Swimming crab</name>
    <name type="synonym">Neptunus trituberculatus</name>
    <dbReference type="NCBI Taxonomy" id="210409"/>
    <lineage>
        <taxon>Eukaryota</taxon>
        <taxon>Metazoa</taxon>
        <taxon>Ecdysozoa</taxon>
        <taxon>Arthropoda</taxon>
        <taxon>Crustacea</taxon>
        <taxon>Multicrustacea</taxon>
        <taxon>Malacostraca</taxon>
        <taxon>Eumalacostraca</taxon>
        <taxon>Eucarida</taxon>
        <taxon>Decapoda</taxon>
        <taxon>Pleocyemata</taxon>
        <taxon>Brachyura</taxon>
        <taxon>Eubrachyura</taxon>
        <taxon>Portunoidea</taxon>
        <taxon>Portunidae</taxon>
        <taxon>Portuninae</taxon>
        <taxon>Portunus</taxon>
    </lineage>
</organism>
<name>A0A5B7I7A1_PORTR</name>
<feature type="compositionally biased region" description="Gly residues" evidence="1">
    <location>
        <begin position="61"/>
        <end position="73"/>
    </location>
</feature>
<reference evidence="2 3" key="1">
    <citation type="submission" date="2019-05" db="EMBL/GenBank/DDBJ databases">
        <title>Another draft genome of Portunus trituberculatus and its Hox gene families provides insights of decapod evolution.</title>
        <authorList>
            <person name="Jeong J.-H."/>
            <person name="Song I."/>
            <person name="Kim S."/>
            <person name="Choi T."/>
            <person name="Kim D."/>
            <person name="Ryu S."/>
            <person name="Kim W."/>
        </authorList>
    </citation>
    <scope>NUCLEOTIDE SEQUENCE [LARGE SCALE GENOMIC DNA]</scope>
    <source>
        <tissue evidence="2">Muscle</tissue>
    </source>
</reference>
<proteinExistence type="predicted"/>
<protein>
    <submittedName>
        <fullName evidence="2">Uncharacterized protein</fullName>
    </submittedName>
</protein>
<evidence type="ECO:0000313" key="3">
    <source>
        <dbReference type="Proteomes" id="UP000324222"/>
    </source>
</evidence>
<comment type="caution">
    <text evidence="2">The sequence shown here is derived from an EMBL/GenBank/DDBJ whole genome shotgun (WGS) entry which is preliminary data.</text>
</comment>
<feature type="compositionally biased region" description="Basic and acidic residues" evidence="1">
    <location>
        <begin position="34"/>
        <end position="51"/>
    </location>
</feature>
<keyword evidence="3" id="KW-1185">Reference proteome</keyword>